<proteinExistence type="predicted"/>
<evidence type="ECO:0000313" key="1">
    <source>
        <dbReference type="EMBL" id="WOL10574.1"/>
    </source>
</evidence>
<dbReference type="AlphaFoldDB" id="A0AAQ3QGU6"/>
<evidence type="ECO:0000313" key="2">
    <source>
        <dbReference type="Proteomes" id="UP001327560"/>
    </source>
</evidence>
<sequence length="133" mass="15949">MRKVFPEAAHGYYMVHLAKNLIHDMKINVSCPLFWSAATATTEHTFNECMQKLLDIHEPSYQWVTRLEKERWATLFFPGRREVQEMPITTLIEMTRGKVAEWFYKRRKLSLKLTRILTRRVEDIFVENRSKCL</sequence>
<name>A0AAQ3QGU6_9LILI</name>
<keyword evidence="2" id="KW-1185">Reference proteome</keyword>
<gene>
    <name evidence="1" type="ORF">Cni_G19333</name>
</gene>
<dbReference type="PANTHER" id="PTHR31973:SF187">
    <property type="entry name" value="MUTATOR TRANSPOSASE MUDRA PROTEIN"/>
    <property type="match status" value="1"/>
</dbReference>
<dbReference type="Proteomes" id="UP001327560">
    <property type="component" value="Chromosome 6"/>
</dbReference>
<dbReference type="PANTHER" id="PTHR31973">
    <property type="entry name" value="POLYPROTEIN, PUTATIVE-RELATED"/>
    <property type="match status" value="1"/>
</dbReference>
<reference evidence="1 2" key="1">
    <citation type="submission" date="2023-10" db="EMBL/GenBank/DDBJ databases">
        <title>Chromosome-scale genome assembly provides insights into flower coloration mechanisms of Canna indica.</title>
        <authorList>
            <person name="Li C."/>
        </authorList>
    </citation>
    <scope>NUCLEOTIDE SEQUENCE [LARGE SCALE GENOMIC DNA]</scope>
    <source>
        <tissue evidence="1">Flower</tissue>
    </source>
</reference>
<dbReference type="EMBL" id="CP136895">
    <property type="protein sequence ID" value="WOL10574.1"/>
    <property type="molecule type" value="Genomic_DNA"/>
</dbReference>
<accession>A0AAQ3QGU6</accession>
<organism evidence="1 2">
    <name type="scientific">Canna indica</name>
    <name type="common">Indian-shot</name>
    <dbReference type="NCBI Taxonomy" id="4628"/>
    <lineage>
        <taxon>Eukaryota</taxon>
        <taxon>Viridiplantae</taxon>
        <taxon>Streptophyta</taxon>
        <taxon>Embryophyta</taxon>
        <taxon>Tracheophyta</taxon>
        <taxon>Spermatophyta</taxon>
        <taxon>Magnoliopsida</taxon>
        <taxon>Liliopsida</taxon>
        <taxon>Zingiberales</taxon>
        <taxon>Cannaceae</taxon>
        <taxon>Canna</taxon>
    </lineage>
</organism>
<protein>
    <submittedName>
        <fullName evidence="1">Uncharacterized protein</fullName>
    </submittedName>
</protein>